<accession>A0ABT4E3C1</accession>
<dbReference type="PANTHER" id="PTHR32305:SF15">
    <property type="entry name" value="PROTEIN RHSA-RELATED"/>
    <property type="match status" value="1"/>
</dbReference>
<evidence type="ECO:0000256" key="1">
    <source>
        <dbReference type="ARBA" id="ARBA00022737"/>
    </source>
</evidence>
<dbReference type="InterPro" id="IPR022385">
    <property type="entry name" value="Rhs_assc_core"/>
</dbReference>
<gene>
    <name evidence="3" type="ORF">M5X04_02650</name>
</gene>
<dbReference type="PANTHER" id="PTHR32305">
    <property type="match status" value="1"/>
</dbReference>
<sequence>MRGHELLAQVNRQGDSYYYLNNEHGDVVRITNRLGSILNSYEYDAFGQTVSATEGIPNRFRYAGEQFDAITQQYYLRARFYNPVIARFTQEDEYRGDGLNLYAYVGNNPINYVDPSGYSSQPISCGGGGKKEGPYEQTGKPNELNSRYVNWGSNLDDINDTIVKLGLRALKNSGGNWRKSEALFEKYLQTVENRLRNVNSEYGVEIQPAAVQGGLRIPAGFWIGKNKWVPYRGSRRLDAGIVDLSQIANSPTKYQGKYKTVVSGFDITLNPTKPSVITKYQEYFGDIPIFDIRLP</sequence>
<feature type="domain" description="Teneurin-like YD-shell" evidence="2">
    <location>
        <begin position="6"/>
        <end position="110"/>
    </location>
</feature>
<dbReference type="Proteomes" id="UP001527090">
    <property type="component" value="Unassembled WGS sequence"/>
</dbReference>
<keyword evidence="1" id="KW-0677">Repeat</keyword>
<reference evidence="3 4" key="1">
    <citation type="submission" date="2022-05" db="EMBL/GenBank/DDBJ databases">
        <title>Genome Sequencing of Bee-Associated Microbes.</title>
        <authorList>
            <person name="Dunlap C."/>
        </authorList>
    </citation>
    <scope>NUCLEOTIDE SEQUENCE [LARGE SCALE GENOMIC DNA]</scope>
    <source>
        <strain evidence="3 4">NRRL NRS-750</strain>
    </source>
</reference>
<evidence type="ECO:0000313" key="4">
    <source>
        <dbReference type="Proteomes" id="UP001527090"/>
    </source>
</evidence>
<evidence type="ECO:0000313" key="3">
    <source>
        <dbReference type="EMBL" id="MCY9528236.1"/>
    </source>
</evidence>
<dbReference type="EMBL" id="JAMDLY010000005">
    <property type="protein sequence ID" value="MCY9528236.1"/>
    <property type="molecule type" value="Genomic_DNA"/>
</dbReference>
<dbReference type="Pfam" id="PF25023">
    <property type="entry name" value="TEN_YD-shell"/>
    <property type="match status" value="1"/>
</dbReference>
<comment type="caution">
    <text evidence="3">The sequence shown here is derived from an EMBL/GenBank/DDBJ whole genome shotgun (WGS) entry which is preliminary data.</text>
</comment>
<evidence type="ECO:0000259" key="2">
    <source>
        <dbReference type="Pfam" id="PF25023"/>
    </source>
</evidence>
<dbReference type="RefSeq" id="WP_021254185.1">
    <property type="nucleotide sequence ID" value="NZ_JAMDLY010000005.1"/>
</dbReference>
<dbReference type="NCBIfam" id="TIGR03696">
    <property type="entry name" value="Rhs_assc_core"/>
    <property type="match status" value="1"/>
</dbReference>
<organism evidence="3 4">
    <name type="scientific">Paenibacillus alvei</name>
    <name type="common">Bacillus alvei</name>
    <dbReference type="NCBI Taxonomy" id="44250"/>
    <lineage>
        <taxon>Bacteria</taxon>
        <taxon>Bacillati</taxon>
        <taxon>Bacillota</taxon>
        <taxon>Bacilli</taxon>
        <taxon>Bacillales</taxon>
        <taxon>Paenibacillaceae</taxon>
        <taxon>Paenibacillus</taxon>
    </lineage>
</organism>
<dbReference type="InterPro" id="IPR056823">
    <property type="entry name" value="TEN-like_YD-shell"/>
</dbReference>
<name>A0ABT4E3C1_PAEAL</name>
<dbReference type="InterPro" id="IPR050708">
    <property type="entry name" value="T6SS_VgrG/RHS"/>
</dbReference>
<dbReference type="Gene3D" id="2.180.10.10">
    <property type="entry name" value="RHS repeat-associated core"/>
    <property type="match status" value="1"/>
</dbReference>
<proteinExistence type="predicted"/>
<protein>
    <submittedName>
        <fullName evidence="3">RHS repeat-associated core domain-containing protein</fullName>
    </submittedName>
</protein>
<keyword evidence="4" id="KW-1185">Reference proteome</keyword>